<dbReference type="SFLD" id="SFLDS00003">
    <property type="entry name" value="Haloacid_Dehalogenase"/>
    <property type="match status" value="1"/>
</dbReference>
<evidence type="ECO:0000313" key="14">
    <source>
        <dbReference type="EMBL" id="OLV17064.1"/>
    </source>
</evidence>
<dbReference type="eggNOG" id="COG2217">
    <property type="taxonomic scope" value="Bacteria"/>
</dbReference>
<dbReference type="InterPro" id="IPR001757">
    <property type="entry name" value="P_typ_ATPase"/>
</dbReference>
<dbReference type="Gene3D" id="3.40.50.1000">
    <property type="entry name" value="HAD superfamily/HAD-like"/>
    <property type="match status" value="1"/>
</dbReference>
<feature type="transmembrane region" description="Helical" evidence="11">
    <location>
        <begin position="107"/>
        <end position="134"/>
    </location>
</feature>
<feature type="transmembrane region" description="Helical" evidence="11">
    <location>
        <begin position="307"/>
        <end position="333"/>
    </location>
</feature>
<keyword evidence="11" id="KW-1003">Cell membrane</keyword>
<dbReference type="InterPro" id="IPR036412">
    <property type="entry name" value="HAD-like_sf"/>
</dbReference>
<dbReference type="InterPro" id="IPR044492">
    <property type="entry name" value="P_typ_ATPase_HD_dom"/>
</dbReference>
<comment type="similarity">
    <text evidence="2 11">Belongs to the cation transport ATPase (P-type) (TC 3.A.3) family. Type IB subfamily.</text>
</comment>
<reference evidence="14 15" key="1">
    <citation type="submission" date="2017-01" db="EMBL/GenBank/DDBJ databases">
        <title>Genome Analysis of Deinococcus marmoris KOPRI26562.</title>
        <authorList>
            <person name="Kim J.H."/>
            <person name="Oh H.-M."/>
        </authorList>
    </citation>
    <scope>NUCLEOTIDE SEQUENCE [LARGE SCALE GENOMIC DNA]</scope>
    <source>
        <strain evidence="14 15">KOPRI26562</strain>
    </source>
</reference>
<keyword evidence="6 11" id="KW-0067">ATP-binding</keyword>
<organism evidence="14 15">
    <name type="scientific">Deinococcus marmoris</name>
    <dbReference type="NCBI Taxonomy" id="249408"/>
    <lineage>
        <taxon>Bacteria</taxon>
        <taxon>Thermotogati</taxon>
        <taxon>Deinococcota</taxon>
        <taxon>Deinococci</taxon>
        <taxon>Deinococcales</taxon>
        <taxon>Deinococcaceae</taxon>
        <taxon>Deinococcus</taxon>
    </lineage>
</organism>
<dbReference type="Gene3D" id="3.40.1110.10">
    <property type="entry name" value="Calcium-transporting ATPase, cytoplasmic domain N"/>
    <property type="match status" value="1"/>
</dbReference>
<feature type="transmembrane region" description="Helical" evidence="11">
    <location>
        <begin position="47"/>
        <end position="68"/>
    </location>
</feature>
<feature type="transmembrane region" description="Helical" evidence="11">
    <location>
        <begin position="608"/>
        <end position="631"/>
    </location>
</feature>
<dbReference type="InterPro" id="IPR018303">
    <property type="entry name" value="ATPase_P-typ_P_site"/>
</dbReference>
<protein>
    <submittedName>
        <fullName evidence="14">Lead, cadmium, zinc and mercury transporting ATPase</fullName>
    </submittedName>
</protein>
<evidence type="ECO:0000256" key="2">
    <source>
        <dbReference type="ARBA" id="ARBA00006024"/>
    </source>
</evidence>
<keyword evidence="4 11" id="KW-0479">Metal-binding</keyword>
<dbReference type="GO" id="GO:0046872">
    <property type="term" value="F:metal ion binding"/>
    <property type="evidence" value="ECO:0007669"/>
    <property type="project" value="UniProtKB-KW"/>
</dbReference>
<dbReference type="FunFam" id="2.70.150.10:FF:000002">
    <property type="entry name" value="Copper-transporting ATPase 1, putative"/>
    <property type="match status" value="1"/>
</dbReference>
<dbReference type="InterPro" id="IPR023298">
    <property type="entry name" value="ATPase_P-typ_TM_dom_sf"/>
</dbReference>
<keyword evidence="5 11" id="KW-0547">Nucleotide-binding</keyword>
<dbReference type="SUPFAM" id="SSF81653">
    <property type="entry name" value="Calcium ATPase, transduction domain A"/>
    <property type="match status" value="1"/>
</dbReference>
<comment type="subcellular location">
    <subcellularLocation>
        <location evidence="11">Cell membrane</location>
    </subcellularLocation>
    <subcellularLocation>
        <location evidence="1">Membrane</location>
        <topology evidence="1">Multi-pass membrane protein</topology>
    </subcellularLocation>
</comment>
<dbReference type="EMBL" id="MSTI01000115">
    <property type="protein sequence ID" value="OLV17064.1"/>
    <property type="molecule type" value="Genomic_DNA"/>
</dbReference>
<evidence type="ECO:0000256" key="1">
    <source>
        <dbReference type="ARBA" id="ARBA00004141"/>
    </source>
</evidence>
<keyword evidence="3 11" id="KW-0812">Transmembrane</keyword>
<dbReference type="Pfam" id="PF00122">
    <property type="entry name" value="E1-E2_ATPase"/>
    <property type="match status" value="1"/>
</dbReference>
<evidence type="ECO:0000256" key="5">
    <source>
        <dbReference type="ARBA" id="ARBA00022741"/>
    </source>
</evidence>
<keyword evidence="7" id="KW-0460">Magnesium</keyword>
<dbReference type="InterPro" id="IPR051949">
    <property type="entry name" value="Cation_Transport_ATPase"/>
</dbReference>
<keyword evidence="9 11" id="KW-1133">Transmembrane helix</keyword>
<evidence type="ECO:0000313" key="15">
    <source>
        <dbReference type="Proteomes" id="UP000186607"/>
    </source>
</evidence>
<keyword evidence="15" id="KW-1185">Reference proteome</keyword>
<dbReference type="GO" id="GO:0005886">
    <property type="term" value="C:plasma membrane"/>
    <property type="evidence" value="ECO:0007669"/>
    <property type="project" value="UniProtKB-SubCell"/>
</dbReference>
<proteinExistence type="inferred from homology"/>
<feature type="compositionally biased region" description="Polar residues" evidence="12">
    <location>
        <begin position="17"/>
        <end position="30"/>
    </location>
</feature>
<dbReference type="InterPro" id="IPR023299">
    <property type="entry name" value="ATPase_P-typ_cyto_dom_N"/>
</dbReference>
<evidence type="ECO:0000256" key="7">
    <source>
        <dbReference type="ARBA" id="ARBA00022842"/>
    </source>
</evidence>
<dbReference type="InterPro" id="IPR008250">
    <property type="entry name" value="ATPase_P-typ_transduc_dom_A_sf"/>
</dbReference>
<dbReference type="PANTHER" id="PTHR43079">
    <property type="entry name" value="PROBABLE CADMIUM/ZINC-TRANSPORTING ATPASE HMA1"/>
    <property type="match status" value="1"/>
</dbReference>
<feature type="region of interest" description="Disordered" evidence="12">
    <location>
        <begin position="14"/>
        <end position="35"/>
    </location>
</feature>
<dbReference type="PROSITE" id="PS00154">
    <property type="entry name" value="ATPASE_E1_E2"/>
    <property type="match status" value="1"/>
</dbReference>
<evidence type="ECO:0000256" key="6">
    <source>
        <dbReference type="ARBA" id="ARBA00022840"/>
    </source>
</evidence>
<evidence type="ECO:0000256" key="12">
    <source>
        <dbReference type="SAM" id="MobiDB-lite"/>
    </source>
</evidence>
<name>A0A1U7NVX5_9DEIO</name>
<accession>A0A1U7NVX5</accession>
<keyword evidence="10 11" id="KW-0472">Membrane</keyword>
<dbReference type="STRING" id="249408.BOO71_0010006"/>
<dbReference type="SFLD" id="SFLDF00027">
    <property type="entry name" value="p-type_atpase"/>
    <property type="match status" value="1"/>
</dbReference>
<evidence type="ECO:0000256" key="4">
    <source>
        <dbReference type="ARBA" id="ARBA00022723"/>
    </source>
</evidence>
<gene>
    <name evidence="14" type="ORF">BOO71_0010006</name>
</gene>
<dbReference type="Pfam" id="PF00702">
    <property type="entry name" value="Hydrolase"/>
    <property type="match status" value="1"/>
</dbReference>
<dbReference type="NCBIfam" id="TIGR01494">
    <property type="entry name" value="ATPase_P-type"/>
    <property type="match status" value="1"/>
</dbReference>
<dbReference type="InterPro" id="IPR027256">
    <property type="entry name" value="P-typ_ATPase_IB"/>
</dbReference>
<evidence type="ECO:0000256" key="9">
    <source>
        <dbReference type="ARBA" id="ARBA00022989"/>
    </source>
</evidence>
<dbReference type="InterPro" id="IPR059000">
    <property type="entry name" value="ATPase_P-type_domA"/>
</dbReference>
<dbReference type="NCBIfam" id="TIGR01525">
    <property type="entry name" value="ATPase-IB_hvy"/>
    <property type="match status" value="1"/>
</dbReference>
<comment type="caution">
    <text evidence="14">The sequence shown here is derived from an EMBL/GenBank/DDBJ whole genome shotgun (WGS) entry which is preliminary data.</text>
</comment>
<dbReference type="SUPFAM" id="SSF81665">
    <property type="entry name" value="Calcium ATPase, transmembrane domain M"/>
    <property type="match status" value="1"/>
</dbReference>
<dbReference type="GO" id="GO:0019829">
    <property type="term" value="F:ATPase-coupled monoatomic cation transmembrane transporter activity"/>
    <property type="evidence" value="ECO:0007669"/>
    <property type="project" value="InterPro"/>
</dbReference>
<dbReference type="GO" id="GO:0016887">
    <property type="term" value="F:ATP hydrolysis activity"/>
    <property type="evidence" value="ECO:0007669"/>
    <property type="project" value="InterPro"/>
</dbReference>
<dbReference type="InterPro" id="IPR023214">
    <property type="entry name" value="HAD_sf"/>
</dbReference>
<sequence length="659" mass="68713">MGLLRIIPIKDSLPGGSMTTPNTATPTSFAAPTRQPRFNLSPELRSAVLLTGLTLLGLLVGAAGQYLLKVPAIMWGGYLVAYLAGGIPAGREALHSLFVERKLDVDLLMVVAALGAASIGQAADGAILLFLFSLSNTLQDWAMGRTKHAISALMDLNPAGATVRRDGRERWCELNDIRIGDLLVIKPGERIAADARVTLGHTAVDESPITGESLPIDKAAGAELASGTVNLNGSVEAEVIRPAGDSTLARLVALMEQAQTAKSRTETLTERWESPYATVVIVAVPLVFALLHYGFKLSIDTSWYRAMTFMVVASPCAVVISTPAVMLSAMAAAARGGVLFKSSAAMDALARVNTIAFDKTGTLTQAKMKVARVVADDEAGALALAAGLESHSEHPIAQAVVTAARAQDVSFIPVRNAQAVPGMGIEAMLDSGERAWAGNLRLMERERASLNAVQDAALRELNAEGSSTVIVGVGSRVLAVMGVADTLRPGIAEAIASLKTAGVEHQVMLTGDKMEVAQAVAAQIGLSEYRAELLPEDKLRIMGELPGPLAMVGDGVNDAPALARADLGIAVASGTDVAIESADVVLMKNDLGKLAGAVKLAKDARRTVILNLAFAFGVILIIAPLAVAGHIPLPLGVIAHEGGTVLVVFMGLRLLGHRL</sequence>
<dbReference type="SUPFAM" id="SSF56784">
    <property type="entry name" value="HAD-like"/>
    <property type="match status" value="1"/>
</dbReference>
<feature type="transmembrane region" description="Helical" evidence="11">
    <location>
        <begin position="276"/>
        <end position="295"/>
    </location>
</feature>
<keyword evidence="8" id="KW-1278">Translocase</keyword>
<dbReference type="Proteomes" id="UP000186607">
    <property type="component" value="Unassembled WGS sequence"/>
</dbReference>
<dbReference type="SFLD" id="SFLDG00002">
    <property type="entry name" value="C1.7:_P-type_atpase_like"/>
    <property type="match status" value="1"/>
</dbReference>
<dbReference type="PANTHER" id="PTHR43079:SF1">
    <property type="entry name" value="CADMIUM_ZINC-TRANSPORTING ATPASE HMA1, CHLOROPLASTIC-RELATED"/>
    <property type="match status" value="1"/>
</dbReference>
<feature type="domain" description="P-type ATPase A" evidence="13">
    <location>
        <begin position="156"/>
        <end position="256"/>
    </location>
</feature>
<dbReference type="Gene3D" id="2.70.150.10">
    <property type="entry name" value="Calcium-transporting ATPase, cytoplasmic transduction domain A"/>
    <property type="match status" value="1"/>
</dbReference>
<evidence type="ECO:0000256" key="8">
    <source>
        <dbReference type="ARBA" id="ARBA00022967"/>
    </source>
</evidence>
<dbReference type="AlphaFoldDB" id="A0A1U7NVX5"/>
<dbReference type="PRINTS" id="PR00119">
    <property type="entry name" value="CATATPASE"/>
</dbReference>
<evidence type="ECO:0000256" key="11">
    <source>
        <dbReference type="RuleBase" id="RU362081"/>
    </source>
</evidence>
<feature type="transmembrane region" description="Helical" evidence="11">
    <location>
        <begin position="637"/>
        <end position="656"/>
    </location>
</feature>
<dbReference type="GO" id="GO:0005524">
    <property type="term" value="F:ATP binding"/>
    <property type="evidence" value="ECO:0007669"/>
    <property type="project" value="UniProtKB-UniRule"/>
</dbReference>
<evidence type="ECO:0000259" key="13">
    <source>
        <dbReference type="Pfam" id="PF00122"/>
    </source>
</evidence>
<evidence type="ECO:0000256" key="3">
    <source>
        <dbReference type="ARBA" id="ARBA00022692"/>
    </source>
</evidence>
<evidence type="ECO:0000256" key="10">
    <source>
        <dbReference type="ARBA" id="ARBA00023136"/>
    </source>
</evidence>